<dbReference type="AlphaFoldDB" id="A0AAD4GAM9"/>
<evidence type="ECO:0000313" key="1">
    <source>
        <dbReference type="EMBL" id="KAF8433932.1"/>
    </source>
</evidence>
<proteinExistence type="predicted"/>
<name>A0AAD4GAM9_BOLED</name>
<dbReference type="EMBL" id="WHUW01000031">
    <property type="protein sequence ID" value="KAF8433932.1"/>
    <property type="molecule type" value="Genomic_DNA"/>
</dbReference>
<evidence type="ECO:0000313" key="2">
    <source>
        <dbReference type="Proteomes" id="UP001194468"/>
    </source>
</evidence>
<keyword evidence="2" id="KW-1185">Reference proteome</keyword>
<comment type="caution">
    <text evidence="1">The sequence shown here is derived from an EMBL/GenBank/DDBJ whole genome shotgun (WGS) entry which is preliminary data.</text>
</comment>
<reference evidence="1" key="1">
    <citation type="submission" date="2019-10" db="EMBL/GenBank/DDBJ databases">
        <authorList>
            <consortium name="DOE Joint Genome Institute"/>
            <person name="Kuo A."/>
            <person name="Miyauchi S."/>
            <person name="Kiss E."/>
            <person name="Drula E."/>
            <person name="Kohler A."/>
            <person name="Sanchez-Garcia M."/>
            <person name="Andreopoulos B."/>
            <person name="Barry K.W."/>
            <person name="Bonito G."/>
            <person name="Buee M."/>
            <person name="Carver A."/>
            <person name="Chen C."/>
            <person name="Cichocki N."/>
            <person name="Clum A."/>
            <person name="Culley D."/>
            <person name="Crous P.W."/>
            <person name="Fauchery L."/>
            <person name="Girlanda M."/>
            <person name="Hayes R."/>
            <person name="Keri Z."/>
            <person name="LaButti K."/>
            <person name="Lipzen A."/>
            <person name="Lombard V."/>
            <person name="Magnuson J."/>
            <person name="Maillard F."/>
            <person name="Morin E."/>
            <person name="Murat C."/>
            <person name="Nolan M."/>
            <person name="Ohm R."/>
            <person name="Pangilinan J."/>
            <person name="Pereira M."/>
            <person name="Perotto S."/>
            <person name="Peter M."/>
            <person name="Riley R."/>
            <person name="Sitrit Y."/>
            <person name="Stielow B."/>
            <person name="Szollosi G."/>
            <person name="Zifcakova L."/>
            <person name="Stursova M."/>
            <person name="Spatafora J.W."/>
            <person name="Tedersoo L."/>
            <person name="Vaario L.-M."/>
            <person name="Yamada A."/>
            <person name="Yan M."/>
            <person name="Wang P."/>
            <person name="Xu J."/>
            <person name="Bruns T."/>
            <person name="Baldrian P."/>
            <person name="Vilgalys R."/>
            <person name="Henrissat B."/>
            <person name="Grigoriev I.V."/>
            <person name="Hibbett D."/>
            <person name="Nagy L.G."/>
            <person name="Martin F.M."/>
        </authorList>
    </citation>
    <scope>NUCLEOTIDE SEQUENCE</scope>
    <source>
        <strain evidence="1">BED1</strain>
    </source>
</reference>
<gene>
    <name evidence="1" type="ORF">L210DRAFT_2684104</name>
</gene>
<reference evidence="1" key="2">
    <citation type="journal article" date="2020" name="Nat. Commun.">
        <title>Large-scale genome sequencing of mycorrhizal fungi provides insights into the early evolution of symbiotic traits.</title>
        <authorList>
            <person name="Miyauchi S."/>
            <person name="Kiss E."/>
            <person name="Kuo A."/>
            <person name="Drula E."/>
            <person name="Kohler A."/>
            <person name="Sanchez-Garcia M."/>
            <person name="Morin E."/>
            <person name="Andreopoulos B."/>
            <person name="Barry K.W."/>
            <person name="Bonito G."/>
            <person name="Buee M."/>
            <person name="Carver A."/>
            <person name="Chen C."/>
            <person name="Cichocki N."/>
            <person name="Clum A."/>
            <person name="Culley D."/>
            <person name="Crous P.W."/>
            <person name="Fauchery L."/>
            <person name="Girlanda M."/>
            <person name="Hayes R.D."/>
            <person name="Keri Z."/>
            <person name="LaButti K."/>
            <person name="Lipzen A."/>
            <person name="Lombard V."/>
            <person name="Magnuson J."/>
            <person name="Maillard F."/>
            <person name="Murat C."/>
            <person name="Nolan M."/>
            <person name="Ohm R.A."/>
            <person name="Pangilinan J."/>
            <person name="Pereira M.F."/>
            <person name="Perotto S."/>
            <person name="Peter M."/>
            <person name="Pfister S."/>
            <person name="Riley R."/>
            <person name="Sitrit Y."/>
            <person name="Stielow J.B."/>
            <person name="Szollosi G."/>
            <person name="Zifcakova L."/>
            <person name="Stursova M."/>
            <person name="Spatafora J.W."/>
            <person name="Tedersoo L."/>
            <person name="Vaario L.M."/>
            <person name="Yamada A."/>
            <person name="Yan M."/>
            <person name="Wang P."/>
            <person name="Xu J."/>
            <person name="Bruns T."/>
            <person name="Baldrian P."/>
            <person name="Vilgalys R."/>
            <person name="Dunand C."/>
            <person name="Henrissat B."/>
            <person name="Grigoriev I.V."/>
            <person name="Hibbett D."/>
            <person name="Nagy L.G."/>
            <person name="Martin F.M."/>
        </authorList>
    </citation>
    <scope>NUCLEOTIDE SEQUENCE</scope>
    <source>
        <strain evidence="1">BED1</strain>
    </source>
</reference>
<sequence>MSLVYAFHPLTSCQALHADHEEHWRSKGRAIMYPHYQPRGGRRVEHLAQRWRPSQTISDGFFVQRVKSAEDLRQLFDNESLKLRVGSARVGSHDIRVAVDFSGSGRMLPAPTPSESASISPTNIFKASSRMAHLRVQVPISAQVAASSDFCKSSLTDTITPRSWAVNQPTRWPLPAQIHLKMRLFGSPISLKQLIALL</sequence>
<dbReference type="Proteomes" id="UP001194468">
    <property type="component" value="Unassembled WGS sequence"/>
</dbReference>
<accession>A0AAD4GAM9</accession>
<protein>
    <submittedName>
        <fullName evidence="1">Uncharacterized protein</fullName>
    </submittedName>
</protein>
<organism evidence="1 2">
    <name type="scientific">Boletus edulis BED1</name>
    <dbReference type="NCBI Taxonomy" id="1328754"/>
    <lineage>
        <taxon>Eukaryota</taxon>
        <taxon>Fungi</taxon>
        <taxon>Dikarya</taxon>
        <taxon>Basidiomycota</taxon>
        <taxon>Agaricomycotina</taxon>
        <taxon>Agaricomycetes</taxon>
        <taxon>Agaricomycetidae</taxon>
        <taxon>Boletales</taxon>
        <taxon>Boletineae</taxon>
        <taxon>Boletaceae</taxon>
        <taxon>Boletoideae</taxon>
        <taxon>Boletus</taxon>
    </lineage>
</organism>